<dbReference type="Pfam" id="PF07683">
    <property type="entry name" value="CobW_C"/>
    <property type="match status" value="1"/>
</dbReference>
<dbReference type="InterPro" id="IPR027417">
    <property type="entry name" value="P-loop_NTPase"/>
</dbReference>
<feature type="domain" description="CobW/HypB/UreG nucleotide-binding" evidence="2">
    <location>
        <begin position="5"/>
        <end position="165"/>
    </location>
</feature>
<name>A0ABQ0AFC2_9RHOB</name>
<protein>
    <submittedName>
        <fullName evidence="4">GTP-binding protein</fullName>
    </submittedName>
</protein>
<gene>
    <name evidence="4" type="ORF">NBRC116598_00150</name>
</gene>
<reference evidence="4 5" key="1">
    <citation type="submission" date="2024-04" db="EMBL/GenBank/DDBJ databases">
        <title>Draft genome sequence of Pseudophaeobacter arcticus NBRC 116598.</title>
        <authorList>
            <person name="Miyakawa T."/>
            <person name="Kusuya Y."/>
            <person name="Miura T."/>
        </authorList>
    </citation>
    <scope>NUCLEOTIDE SEQUENCE [LARGE SCALE GENOMIC DNA]</scope>
    <source>
        <strain evidence="4 5">SU-CL00105</strain>
    </source>
</reference>
<evidence type="ECO:0000313" key="4">
    <source>
        <dbReference type="EMBL" id="GAA6194571.1"/>
    </source>
</evidence>
<proteinExistence type="predicted"/>
<dbReference type="InterPro" id="IPR051316">
    <property type="entry name" value="Zinc-reg_GTPase_activator"/>
</dbReference>
<feature type="domain" description="CobW C-terminal" evidence="3">
    <location>
        <begin position="205"/>
        <end position="283"/>
    </location>
</feature>
<dbReference type="InterPro" id="IPR003495">
    <property type="entry name" value="CobW/HypB/UreG_nucleotide-bd"/>
</dbReference>
<organism evidence="4 5">
    <name type="scientific">Pseudophaeobacter arcticus</name>
    <dbReference type="NCBI Taxonomy" id="385492"/>
    <lineage>
        <taxon>Bacteria</taxon>
        <taxon>Pseudomonadati</taxon>
        <taxon>Pseudomonadota</taxon>
        <taxon>Alphaproteobacteria</taxon>
        <taxon>Rhodobacterales</taxon>
        <taxon>Paracoccaceae</taxon>
        <taxon>Pseudophaeobacter</taxon>
    </lineage>
</organism>
<dbReference type="RefSeq" id="WP_353396144.1">
    <property type="nucleotide sequence ID" value="NZ_BAABWU010000001.1"/>
</dbReference>
<keyword evidence="5" id="KW-1185">Reference proteome</keyword>
<dbReference type="PANTHER" id="PTHR13748:SF62">
    <property type="entry name" value="COBW DOMAIN-CONTAINING PROTEIN"/>
    <property type="match status" value="1"/>
</dbReference>
<evidence type="ECO:0000259" key="2">
    <source>
        <dbReference type="Pfam" id="PF02492"/>
    </source>
</evidence>
<evidence type="ECO:0000256" key="1">
    <source>
        <dbReference type="ARBA" id="ARBA00045658"/>
    </source>
</evidence>
<dbReference type="Proteomes" id="UP001441944">
    <property type="component" value="Unassembled WGS sequence"/>
</dbReference>
<sequence length="287" mass="30983">MTRLPVTVLSGYLGAGKTTLINRLLAEDHGLRLMVVVNDFGAVNIDDALIQAEEGETLALTNGCVCCSMDQDLQMALRRIAIQADRPDHILIEASGVSDPSAIAATIQNIPDLIYGGVVSLVDGTNTPELLADPAVADLVRQQISSADLVLVSKTTALDTDLQAQLSQIGARGLRLLDATPLADLLFDVLPLPQNRSRITAHPAFTTWQFDSETPLDRRKLGDKLAARPHGLYRMKGFVLTTGGAYALHIVGQNVEAKRCDATQTQLVALGPKDQISRDQIEDWWNG</sequence>
<dbReference type="CDD" id="cd03112">
    <property type="entry name" value="CobW-like"/>
    <property type="match status" value="1"/>
</dbReference>
<dbReference type="PANTHER" id="PTHR13748">
    <property type="entry name" value="COBW-RELATED"/>
    <property type="match status" value="1"/>
</dbReference>
<evidence type="ECO:0000259" key="3">
    <source>
        <dbReference type="Pfam" id="PF07683"/>
    </source>
</evidence>
<dbReference type="Pfam" id="PF02492">
    <property type="entry name" value="cobW"/>
    <property type="match status" value="1"/>
</dbReference>
<dbReference type="SUPFAM" id="SSF52540">
    <property type="entry name" value="P-loop containing nucleoside triphosphate hydrolases"/>
    <property type="match status" value="1"/>
</dbReference>
<evidence type="ECO:0000313" key="5">
    <source>
        <dbReference type="Proteomes" id="UP001441944"/>
    </source>
</evidence>
<dbReference type="InterPro" id="IPR011629">
    <property type="entry name" value="CobW-like_C"/>
</dbReference>
<comment type="function">
    <text evidence="1">Zinc chaperone that directly transfers zinc cofactor to target proteins, thereby activating them. Zinc is transferred from the CXCC motif in the GTPase domain to the zinc binding site in target proteins in a process requiring GTP hydrolysis.</text>
</comment>
<accession>A0ABQ0AFC2</accession>
<comment type="caution">
    <text evidence="4">The sequence shown here is derived from an EMBL/GenBank/DDBJ whole genome shotgun (WGS) entry which is preliminary data.</text>
</comment>
<dbReference type="Gene3D" id="3.40.50.300">
    <property type="entry name" value="P-loop containing nucleotide triphosphate hydrolases"/>
    <property type="match status" value="1"/>
</dbReference>
<dbReference type="EMBL" id="BAABWU010000001">
    <property type="protein sequence ID" value="GAA6194571.1"/>
    <property type="molecule type" value="Genomic_DNA"/>
</dbReference>
<dbReference type="SUPFAM" id="SSF90002">
    <property type="entry name" value="Hypothetical protein YjiA, C-terminal domain"/>
    <property type="match status" value="1"/>
</dbReference>